<sequence>MFVDITPTFQFHPSNRNCAVALQIFYLRSNIRYVWGTTPGGALYPSVFDAGVSHFIGLYFCADVDRHISRARSAEHNTLSRRACALIVRELRAAVVPTSRPANVGSRVVSAVYTTTVISSTEDFGTEVPKKPQVADPWHNYNGTQQCTIVDNKRDDVLWFFLKKH</sequence>
<dbReference type="EMBL" id="JABSTR010000005">
    <property type="protein sequence ID" value="KAH9371447.1"/>
    <property type="molecule type" value="Genomic_DNA"/>
</dbReference>
<keyword evidence="2" id="KW-1185">Reference proteome</keyword>
<dbReference type="Proteomes" id="UP000821853">
    <property type="component" value="Chromosome 3"/>
</dbReference>
<gene>
    <name evidence="1" type="ORF">HPB48_020734</name>
</gene>
<evidence type="ECO:0000313" key="2">
    <source>
        <dbReference type="Proteomes" id="UP000821853"/>
    </source>
</evidence>
<dbReference type="AlphaFoldDB" id="A0A9J6G997"/>
<protein>
    <submittedName>
        <fullName evidence="1">Uncharacterized protein</fullName>
    </submittedName>
</protein>
<dbReference type="VEuPathDB" id="VectorBase:HLOH_044414"/>
<reference evidence="1 2" key="1">
    <citation type="journal article" date="2020" name="Cell">
        <title>Large-Scale Comparative Analyses of Tick Genomes Elucidate Their Genetic Diversity and Vector Capacities.</title>
        <authorList>
            <consortium name="Tick Genome and Microbiome Consortium (TIGMIC)"/>
            <person name="Jia N."/>
            <person name="Wang J."/>
            <person name="Shi W."/>
            <person name="Du L."/>
            <person name="Sun Y."/>
            <person name="Zhan W."/>
            <person name="Jiang J.F."/>
            <person name="Wang Q."/>
            <person name="Zhang B."/>
            <person name="Ji P."/>
            <person name="Bell-Sakyi L."/>
            <person name="Cui X.M."/>
            <person name="Yuan T.T."/>
            <person name="Jiang B.G."/>
            <person name="Yang W.F."/>
            <person name="Lam T.T."/>
            <person name="Chang Q.C."/>
            <person name="Ding S.J."/>
            <person name="Wang X.J."/>
            <person name="Zhu J.G."/>
            <person name="Ruan X.D."/>
            <person name="Zhao L."/>
            <person name="Wei J.T."/>
            <person name="Ye R.Z."/>
            <person name="Que T.C."/>
            <person name="Du C.H."/>
            <person name="Zhou Y.H."/>
            <person name="Cheng J.X."/>
            <person name="Dai P.F."/>
            <person name="Guo W.B."/>
            <person name="Han X.H."/>
            <person name="Huang E.J."/>
            <person name="Li L.F."/>
            <person name="Wei W."/>
            <person name="Gao Y.C."/>
            <person name="Liu J.Z."/>
            <person name="Shao H.Z."/>
            <person name="Wang X."/>
            <person name="Wang C.C."/>
            <person name="Yang T.C."/>
            <person name="Huo Q.B."/>
            <person name="Li W."/>
            <person name="Chen H.Y."/>
            <person name="Chen S.E."/>
            <person name="Zhou L.G."/>
            <person name="Ni X.B."/>
            <person name="Tian J.H."/>
            <person name="Sheng Y."/>
            <person name="Liu T."/>
            <person name="Pan Y.S."/>
            <person name="Xia L.Y."/>
            <person name="Li J."/>
            <person name="Zhao F."/>
            <person name="Cao W.C."/>
        </authorList>
    </citation>
    <scope>NUCLEOTIDE SEQUENCE [LARGE SCALE GENOMIC DNA]</scope>
    <source>
        <strain evidence="1">HaeL-2018</strain>
    </source>
</reference>
<organism evidence="1 2">
    <name type="scientific">Haemaphysalis longicornis</name>
    <name type="common">Bush tick</name>
    <dbReference type="NCBI Taxonomy" id="44386"/>
    <lineage>
        <taxon>Eukaryota</taxon>
        <taxon>Metazoa</taxon>
        <taxon>Ecdysozoa</taxon>
        <taxon>Arthropoda</taxon>
        <taxon>Chelicerata</taxon>
        <taxon>Arachnida</taxon>
        <taxon>Acari</taxon>
        <taxon>Parasitiformes</taxon>
        <taxon>Ixodida</taxon>
        <taxon>Ixodoidea</taxon>
        <taxon>Ixodidae</taxon>
        <taxon>Haemaphysalinae</taxon>
        <taxon>Haemaphysalis</taxon>
    </lineage>
</organism>
<name>A0A9J6G997_HAELO</name>
<comment type="caution">
    <text evidence="1">The sequence shown here is derived from an EMBL/GenBank/DDBJ whole genome shotgun (WGS) entry which is preliminary data.</text>
</comment>
<proteinExistence type="predicted"/>
<accession>A0A9J6G997</accession>
<evidence type="ECO:0000313" key="1">
    <source>
        <dbReference type="EMBL" id="KAH9371447.1"/>
    </source>
</evidence>